<sequence length="343" mass="37956">MATWDSLKTGSNSSTGHSASFYLTGIPGYENVHHFISIPLCVFYLIGIVGNSTILHIIHMDKSLHEPMYYLLAMLSLTDIGMSISTLPTVLKIFWFDAREIEVNACVAQMYFIHTFSLMESAVLLAMAFDRYVAICNPLRYSSKLTPQCIVYIEVFIVIRCSIVTPVVLARIPTFSFCHSHVLSYSFCLHQDVIRLACADISFNIVYGFFVVAFYWGVDSLGVFLSYAFILHAVLGISSQGGKLKALNTCVSHICAVLILYVPMIGLSLVHRFAKHSSAIIHITMANVYLVIVKLDFGVIVSPMATLNSSNTLSSTFYLTGIPGYEDFTTGFPSHSVSSTLLE</sequence>
<comment type="subcellular location">
    <subcellularLocation>
        <location evidence="12">Cell membrane</location>
        <topology evidence="12">Multi-pass membrane protein</topology>
    </subcellularLocation>
    <subcellularLocation>
        <location evidence="2">Membrane</location>
        <topology evidence="2">Multi-pass membrane protein</topology>
    </subcellularLocation>
</comment>
<dbReference type="InterPro" id="IPR000276">
    <property type="entry name" value="GPCR_Rhodpsn"/>
</dbReference>
<evidence type="ECO:0000256" key="10">
    <source>
        <dbReference type="ARBA" id="ARBA00023224"/>
    </source>
</evidence>
<dbReference type="PROSITE" id="PS50262">
    <property type="entry name" value="G_PROTEIN_RECEP_F1_2"/>
    <property type="match status" value="1"/>
</dbReference>
<keyword evidence="7 11" id="KW-0297">G-protein coupled receptor</keyword>
<feature type="transmembrane region" description="Helical" evidence="12">
    <location>
        <begin position="70"/>
        <end position="91"/>
    </location>
</feature>
<evidence type="ECO:0000256" key="6">
    <source>
        <dbReference type="ARBA" id="ARBA00022989"/>
    </source>
</evidence>
<dbReference type="InterPro" id="IPR050402">
    <property type="entry name" value="OR51/52/56-like"/>
</dbReference>
<dbReference type="InterPro" id="IPR000725">
    <property type="entry name" value="Olfact_rcpt"/>
</dbReference>
<evidence type="ECO:0000256" key="1">
    <source>
        <dbReference type="ARBA" id="ARBA00003929"/>
    </source>
</evidence>
<feature type="transmembrane region" description="Helical" evidence="12">
    <location>
        <begin position="251"/>
        <end position="274"/>
    </location>
</feature>
<comment type="function">
    <text evidence="1">Putative odorant or sperm cell receptor.</text>
</comment>
<feature type="transmembrane region" description="Helical" evidence="12">
    <location>
        <begin position="286"/>
        <end position="305"/>
    </location>
</feature>
<evidence type="ECO:0000313" key="15">
    <source>
        <dbReference type="Proteomes" id="UP000551758"/>
    </source>
</evidence>
<evidence type="ECO:0000256" key="4">
    <source>
        <dbReference type="ARBA" id="ARBA00022692"/>
    </source>
</evidence>
<evidence type="ECO:0000256" key="7">
    <source>
        <dbReference type="ARBA" id="ARBA00023040"/>
    </source>
</evidence>
<feature type="transmembrane region" description="Helical" evidence="12">
    <location>
        <begin position="35"/>
        <end position="58"/>
    </location>
</feature>
<evidence type="ECO:0000256" key="5">
    <source>
        <dbReference type="ARBA" id="ARBA00022725"/>
    </source>
</evidence>
<dbReference type="GO" id="GO:0004930">
    <property type="term" value="F:G protein-coupled receptor activity"/>
    <property type="evidence" value="ECO:0007669"/>
    <property type="project" value="UniProtKB-KW"/>
</dbReference>
<keyword evidence="15" id="KW-1185">Reference proteome</keyword>
<comment type="similarity">
    <text evidence="11">Belongs to the G-protein coupled receptor 1 family.</text>
</comment>
<keyword evidence="4 11" id="KW-0812">Transmembrane</keyword>
<dbReference type="PRINTS" id="PR00237">
    <property type="entry name" value="GPCRRHODOPSN"/>
</dbReference>
<feature type="transmembrane region" description="Helical" evidence="12">
    <location>
        <begin position="221"/>
        <end position="239"/>
    </location>
</feature>
<dbReference type="PANTHER" id="PTHR26450">
    <property type="entry name" value="OLFACTORY RECEPTOR 56B1-RELATED"/>
    <property type="match status" value="1"/>
</dbReference>
<dbReference type="PRINTS" id="PR00245">
    <property type="entry name" value="OLFACTORYR"/>
</dbReference>
<dbReference type="InterPro" id="IPR017452">
    <property type="entry name" value="GPCR_Rhodpsn_7TM"/>
</dbReference>
<gene>
    <name evidence="14" type="ORF">HPG69_005688</name>
</gene>
<dbReference type="Pfam" id="PF13853">
    <property type="entry name" value="7tm_4"/>
    <property type="match status" value="1"/>
</dbReference>
<dbReference type="Gene3D" id="1.20.1070.10">
    <property type="entry name" value="Rhodopsin 7-helix transmembrane proteins"/>
    <property type="match status" value="1"/>
</dbReference>
<evidence type="ECO:0000259" key="13">
    <source>
        <dbReference type="PROSITE" id="PS50262"/>
    </source>
</evidence>
<keyword evidence="12" id="KW-1003">Cell membrane</keyword>
<feature type="transmembrane region" description="Helical" evidence="12">
    <location>
        <begin position="150"/>
        <end position="173"/>
    </location>
</feature>
<feature type="transmembrane region" description="Helical" evidence="12">
    <location>
        <begin position="111"/>
        <end position="129"/>
    </location>
</feature>
<keyword evidence="5 12" id="KW-0552">Olfaction</keyword>
<keyword evidence="6 12" id="KW-1133">Transmembrane helix</keyword>
<dbReference type="PROSITE" id="PS00237">
    <property type="entry name" value="G_PROTEIN_RECEP_F1_1"/>
    <property type="match status" value="1"/>
</dbReference>
<evidence type="ECO:0000313" key="14">
    <source>
        <dbReference type="EMBL" id="KAF5918654.1"/>
    </source>
</evidence>
<dbReference type="GO" id="GO:0071396">
    <property type="term" value="P:cellular response to lipid"/>
    <property type="evidence" value="ECO:0007669"/>
    <property type="project" value="UniProtKB-ARBA"/>
</dbReference>
<accession>A0A7J7EST8</accession>
<evidence type="ECO:0000256" key="11">
    <source>
        <dbReference type="RuleBase" id="RU000688"/>
    </source>
</evidence>
<dbReference type="PANTHER" id="PTHR26450:SF94">
    <property type="entry name" value="OLFACTORY RECEPTOR"/>
    <property type="match status" value="1"/>
</dbReference>
<protein>
    <recommendedName>
        <fullName evidence="12">Olfactory receptor</fullName>
    </recommendedName>
</protein>
<dbReference type="FunFam" id="1.20.1070.10:FF:000002">
    <property type="entry name" value="Olfactory receptor"/>
    <property type="match status" value="1"/>
</dbReference>
<reference evidence="14 15" key="1">
    <citation type="journal article" date="2020" name="Mol. Biol. Evol.">
        <title>Interspecific Gene Flow and the Evolution of Specialization in Black and White Rhinoceros.</title>
        <authorList>
            <person name="Moodley Y."/>
            <person name="Westbury M.V."/>
            <person name="Russo I.M."/>
            <person name="Gopalakrishnan S."/>
            <person name="Rakotoarivelo A."/>
            <person name="Olsen R.A."/>
            <person name="Prost S."/>
            <person name="Tunstall T."/>
            <person name="Ryder O.A."/>
            <person name="Dalen L."/>
            <person name="Bruford M.W."/>
        </authorList>
    </citation>
    <scope>NUCLEOTIDE SEQUENCE [LARGE SCALE GENOMIC DNA]</scope>
    <source>
        <strain evidence="14">SBR-YM</strain>
        <tissue evidence="14">Skin</tissue>
    </source>
</reference>
<comment type="caution">
    <text evidence="14">The sequence shown here is derived from an EMBL/GenBank/DDBJ whole genome shotgun (WGS) entry which is preliminary data.</text>
</comment>
<keyword evidence="10 11" id="KW-0807">Transducer</keyword>
<keyword evidence="9 11" id="KW-0675">Receptor</keyword>
<dbReference type="SUPFAM" id="SSF81321">
    <property type="entry name" value="Family A G protein-coupled receptor-like"/>
    <property type="match status" value="1"/>
</dbReference>
<evidence type="ECO:0000256" key="3">
    <source>
        <dbReference type="ARBA" id="ARBA00022606"/>
    </source>
</evidence>
<evidence type="ECO:0000256" key="8">
    <source>
        <dbReference type="ARBA" id="ARBA00023136"/>
    </source>
</evidence>
<name>A0A7J7EST8_DICBM</name>
<evidence type="ECO:0000256" key="9">
    <source>
        <dbReference type="ARBA" id="ARBA00023170"/>
    </source>
</evidence>
<proteinExistence type="inferred from homology"/>
<feature type="domain" description="G-protein coupled receptors family 1 profile" evidence="13">
    <location>
        <begin position="50"/>
        <end position="306"/>
    </location>
</feature>
<dbReference type="AlphaFoldDB" id="A0A7J7EST8"/>
<keyword evidence="8 12" id="KW-0472">Membrane</keyword>
<dbReference type="GO" id="GO:0004984">
    <property type="term" value="F:olfactory receptor activity"/>
    <property type="evidence" value="ECO:0007669"/>
    <property type="project" value="InterPro"/>
</dbReference>
<dbReference type="GO" id="GO:0005886">
    <property type="term" value="C:plasma membrane"/>
    <property type="evidence" value="ECO:0007669"/>
    <property type="project" value="UniProtKB-SubCell"/>
</dbReference>
<keyword evidence="3 12" id="KW-0716">Sensory transduction</keyword>
<evidence type="ECO:0000256" key="12">
    <source>
        <dbReference type="RuleBase" id="RU363047"/>
    </source>
</evidence>
<dbReference type="Proteomes" id="UP000551758">
    <property type="component" value="Unassembled WGS sequence"/>
</dbReference>
<evidence type="ECO:0000256" key="2">
    <source>
        <dbReference type="ARBA" id="ARBA00004141"/>
    </source>
</evidence>
<organism evidence="14 15">
    <name type="scientific">Diceros bicornis minor</name>
    <name type="common">South-central black rhinoceros</name>
    <dbReference type="NCBI Taxonomy" id="77932"/>
    <lineage>
        <taxon>Eukaryota</taxon>
        <taxon>Metazoa</taxon>
        <taxon>Chordata</taxon>
        <taxon>Craniata</taxon>
        <taxon>Vertebrata</taxon>
        <taxon>Euteleostomi</taxon>
        <taxon>Mammalia</taxon>
        <taxon>Eutheria</taxon>
        <taxon>Laurasiatheria</taxon>
        <taxon>Perissodactyla</taxon>
        <taxon>Rhinocerotidae</taxon>
        <taxon>Diceros</taxon>
    </lineage>
</organism>
<dbReference type="EMBL" id="JACDTQ010002427">
    <property type="protein sequence ID" value="KAF5918654.1"/>
    <property type="molecule type" value="Genomic_DNA"/>
</dbReference>
<dbReference type="CDD" id="cd15222">
    <property type="entry name" value="7tmA_OR51-like"/>
    <property type="match status" value="1"/>
</dbReference>